<evidence type="ECO:0000313" key="2">
    <source>
        <dbReference type="EMBL" id="OEL13435.1"/>
    </source>
</evidence>
<evidence type="ECO:0000313" key="3">
    <source>
        <dbReference type="Proteomes" id="UP000095767"/>
    </source>
</evidence>
<feature type="compositionally biased region" description="Basic and acidic residues" evidence="1">
    <location>
        <begin position="607"/>
        <end position="618"/>
    </location>
</feature>
<feature type="compositionally biased region" description="Acidic residues" evidence="1">
    <location>
        <begin position="209"/>
        <end position="220"/>
    </location>
</feature>
<feature type="compositionally biased region" description="Acidic residues" evidence="1">
    <location>
        <begin position="226"/>
        <end position="236"/>
    </location>
</feature>
<feature type="compositionally biased region" description="Low complexity" evidence="1">
    <location>
        <begin position="378"/>
        <end position="413"/>
    </location>
</feature>
<feature type="compositionally biased region" description="Basic and acidic residues" evidence="1">
    <location>
        <begin position="121"/>
        <end position="136"/>
    </location>
</feature>
<feature type="compositionally biased region" description="Gly residues" evidence="1">
    <location>
        <begin position="538"/>
        <end position="550"/>
    </location>
</feature>
<gene>
    <name evidence="2" type="ORF">BAE44_0025546</name>
</gene>
<dbReference type="OrthoDB" id="10597180at2759"/>
<comment type="caution">
    <text evidence="2">The sequence shown here is derived from an EMBL/GenBank/DDBJ whole genome shotgun (WGS) entry which is preliminary data.</text>
</comment>
<feature type="compositionally biased region" description="Gly residues" evidence="1">
    <location>
        <begin position="361"/>
        <end position="371"/>
    </location>
</feature>
<name>A0A1E5UKV9_9POAL</name>
<feature type="non-terminal residue" evidence="2">
    <location>
        <position position="647"/>
    </location>
</feature>
<proteinExistence type="predicted"/>
<feature type="region of interest" description="Disordered" evidence="1">
    <location>
        <begin position="117"/>
        <end position="147"/>
    </location>
</feature>
<dbReference type="PANTHER" id="PTHR33026">
    <property type="entry name" value="OS06G0360600 PROTEIN"/>
    <property type="match status" value="1"/>
</dbReference>
<accession>A0A1E5UKV9</accession>
<keyword evidence="3" id="KW-1185">Reference proteome</keyword>
<protein>
    <submittedName>
        <fullName evidence="2">Uncharacterized protein</fullName>
    </submittedName>
</protein>
<dbReference type="AlphaFoldDB" id="A0A1E5UKV9"/>
<evidence type="ECO:0000256" key="1">
    <source>
        <dbReference type="SAM" id="MobiDB-lite"/>
    </source>
</evidence>
<feature type="region of interest" description="Disordered" evidence="1">
    <location>
        <begin position="163"/>
        <end position="511"/>
    </location>
</feature>
<dbReference type="EMBL" id="LWDX02073401">
    <property type="protein sequence ID" value="OEL13435.1"/>
    <property type="molecule type" value="Genomic_DNA"/>
</dbReference>
<reference evidence="2 3" key="1">
    <citation type="submission" date="2016-09" db="EMBL/GenBank/DDBJ databases">
        <title>The draft genome of Dichanthelium oligosanthes: A C3 panicoid grass species.</title>
        <authorList>
            <person name="Studer A.J."/>
            <person name="Schnable J.C."/>
            <person name="Brutnell T.P."/>
        </authorList>
    </citation>
    <scope>NUCLEOTIDE SEQUENCE [LARGE SCALE GENOMIC DNA]</scope>
    <source>
        <strain evidence="3">cv. Kellogg 1175</strain>
        <tissue evidence="2">Leaf</tissue>
    </source>
</reference>
<organism evidence="2 3">
    <name type="scientific">Dichanthelium oligosanthes</name>
    <dbReference type="NCBI Taxonomy" id="888268"/>
    <lineage>
        <taxon>Eukaryota</taxon>
        <taxon>Viridiplantae</taxon>
        <taxon>Streptophyta</taxon>
        <taxon>Embryophyta</taxon>
        <taxon>Tracheophyta</taxon>
        <taxon>Spermatophyta</taxon>
        <taxon>Magnoliopsida</taxon>
        <taxon>Liliopsida</taxon>
        <taxon>Poales</taxon>
        <taxon>Poaceae</taxon>
        <taxon>PACMAD clade</taxon>
        <taxon>Panicoideae</taxon>
        <taxon>Panicodae</taxon>
        <taxon>Paniceae</taxon>
        <taxon>Dichantheliinae</taxon>
        <taxon>Dichanthelium</taxon>
    </lineage>
</organism>
<dbReference type="Proteomes" id="UP000095767">
    <property type="component" value="Unassembled WGS sequence"/>
</dbReference>
<feature type="region of interest" description="Disordered" evidence="1">
    <location>
        <begin position="578"/>
        <end position="626"/>
    </location>
</feature>
<feature type="compositionally biased region" description="Pro residues" evidence="1">
    <location>
        <begin position="310"/>
        <end position="327"/>
    </location>
</feature>
<feature type="compositionally biased region" description="Basic and acidic residues" evidence="1">
    <location>
        <begin position="165"/>
        <end position="181"/>
    </location>
</feature>
<sequence length="647" mass="67478">MKMADSNKGWHPEWFYVANPPPGLPAFSGRFAEKLKKWSWGPSAEEKKMWVTPVLDLLEPLKVAGLTGVKVMWTFFERRVQPLMAPAHALYKYAGVKDPTRMSPEVLTSKEVKARVRAVTKRSEDEPDLDRHERGEAPYPAARHAKNDPAMLLRAKVCYPPLPEENDRRAGNRAKNEHEWELSQQRKKRRAERAVHLMRQAQKGSVSEESAEEDDDEDVDSANADDRDDNDDDDDDMGARYAEALGPGKRSVEEAAEDPSAKRFRAGPGQSSSGAALRSGCPLGESSSAPALMEEIPWGTGAAPAAEELLPPPPEVLPPPPTVPHPAPGRLATTPPAATVSRQAAPPVPATASLASPSGHVGTGPAVGGDPWGLQWVSRSSRAPRRASSGMAAGASGAADAAGTEPAAAQQAATTGVDEAATARDAPQAGAEVAEPPSGPAATLTGVVDLPEVTSEREDAAARLDAAAGEEVDETGQLQGSGAWREGSGRVLSGSAEAASDSIGGAHHDRGRRDIRCVGACRCLSGRARPDFLRSDGAGYGRTSRGGVGQHGASSGITGRAASRGGLGEGCGSIGRSAGAGGAGGSECSEDGWRVGAGLADGPGLSKGERTGARGGDHEGEEEEWSRLQLAVKHLNEALGEVGSLHQ</sequence>
<feature type="region of interest" description="Disordered" evidence="1">
    <location>
        <begin position="534"/>
        <end position="561"/>
    </location>
</feature>
<dbReference type="PANTHER" id="PTHR33026:SF7">
    <property type="entry name" value="OS03G0100275 PROTEIN"/>
    <property type="match status" value="1"/>
</dbReference>